<evidence type="ECO:0000313" key="1">
    <source>
        <dbReference type="EMBL" id="KAE9603381.1"/>
    </source>
</evidence>
<protein>
    <submittedName>
        <fullName evidence="1">Uncharacterized protein</fullName>
    </submittedName>
</protein>
<dbReference type="InterPro" id="IPR052843">
    <property type="entry name" value="ER_body_metal_sequester"/>
</dbReference>
<reference evidence="2" key="1">
    <citation type="journal article" date="2020" name="Nat. Commun.">
        <title>Genome sequence of the cluster root forming white lupin.</title>
        <authorList>
            <person name="Hufnagel B."/>
            <person name="Marques A."/>
            <person name="Soriano A."/>
            <person name="Marques L."/>
            <person name="Divol F."/>
            <person name="Doumas P."/>
            <person name="Sallet E."/>
            <person name="Mancinotti D."/>
            <person name="Carrere S."/>
            <person name="Marande W."/>
            <person name="Arribat S."/>
            <person name="Keller J."/>
            <person name="Huneau C."/>
            <person name="Blein T."/>
            <person name="Aime D."/>
            <person name="Laguerre M."/>
            <person name="Taylor J."/>
            <person name="Schubert V."/>
            <person name="Nelson M."/>
            <person name="Geu-Flores F."/>
            <person name="Crespi M."/>
            <person name="Gallardo-Guerrero K."/>
            <person name="Delaux P.-M."/>
            <person name="Salse J."/>
            <person name="Berges H."/>
            <person name="Guyot R."/>
            <person name="Gouzy J."/>
            <person name="Peret B."/>
        </authorList>
    </citation>
    <scope>NUCLEOTIDE SEQUENCE [LARGE SCALE GENOMIC DNA]</scope>
    <source>
        <strain evidence="2">cv. Amiga</strain>
    </source>
</reference>
<dbReference type="PANTHER" id="PTHR38937:SF2">
    <property type="entry name" value="MEMBRANE PROTEIN OF ER BODY-LIKE PROTEIN ISOFORM X1"/>
    <property type="match status" value="1"/>
</dbReference>
<dbReference type="AlphaFoldDB" id="A0A6A5M7G3"/>
<name>A0A6A5M7G3_LUPAL</name>
<gene>
    <name evidence="1" type="ORF">Lalb_Chr12g0209911</name>
</gene>
<dbReference type="PANTHER" id="PTHR38937">
    <property type="entry name" value="MEMBRANE PROTEIN OF ER BODY-LIKE PROTEIN"/>
    <property type="match status" value="1"/>
</dbReference>
<proteinExistence type="predicted"/>
<dbReference type="Proteomes" id="UP000447434">
    <property type="component" value="Chromosome 12"/>
</dbReference>
<keyword evidence="2" id="KW-1185">Reference proteome</keyword>
<dbReference type="OrthoDB" id="1924921at2759"/>
<accession>A0A6A5M7G3</accession>
<dbReference type="EMBL" id="WOCE01000012">
    <property type="protein sequence ID" value="KAE9603381.1"/>
    <property type="molecule type" value="Genomic_DNA"/>
</dbReference>
<sequence>MEVIVDKWNDANNEVEEVVLQLKKGIQRFSDTTIEGGGLIEETIEESIILHPSNSPILEDYASLNIVTNNEIGRVDIIKENDEEREEIYMDRVIEMAPTHAFYCPNCYSCIRKVYIQLGEWEQALTETIRCPSCFTFVIPFLAPIPYGVPALVEKVTNDNALEILKSIVYGGLTQSLASLTVVTSASSADATILSIVALALANLFGGLFIFVHNLLELKGEEPKREENQTEEHVDRYKELLGQGKNFYVHAFIAIISFIVFGLVPPLVYGFSFHDNGDKVFKNLGAVVCVSLLCITLLSIAKAYTKKSNTFVAYFKTMIYYVCNGVVGSVLSYLVGYIVKKLLEKVPRFELSSNFGLHAYSRNEYAKN</sequence>
<evidence type="ECO:0000313" key="2">
    <source>
        <dbReference type="Proteomes" id="UP000447434"/>
    </source>
</evidence>
<comment type="caution">
    <text evidence="1">The sequence shown here is derived from an EMBL/GenBank/DDBJ whole genome shotgun (WGS) entry which is preliminary data.</text>
</comment>
<organism evidence="1 2">
    <name type="scientific">Lupinus albus</name>
    <name type="common">White lupine</name>
    <name type="synonym">Lupinus termis</name>
    <dbReference type="NCBI Taxonomy" id="3870"/>
    <lineage>
        <taxon>Eukaryota</taxon>
        <taxon>Viridiplantae</taxon>
        <taxon>Streptophyta</taxon>
        <taxon>Embryophyta</taxon>
        <taxon>Tracheophyta</taxon>
        <taxon>Spermatophyta</taxon>
        <taxon>Magnoliopsida</taxon>
        <taxon>eudicotyledons</taxon>
        <taxon>Gunneridae</taxon>
        <taxon>Pentapetalae</taxon>
        <taxon>rosids</taxon>
        <taxon>fabids</taxon>
        <taxon>Fabales</taxon>
        <taxon>Fabaceae</taxon>
        <taxon>Papilionoideae</taxon>
        <taxon>50 kb inversion clade</taxon>
        <taxon>genistoids sensu lato</taxon>
        <taxon>core genistoids</taxon>
        <taxon>Genisteae</taxon>
        <taxon>Lupinus</taxon>
    </lineage>
</organism>